<organism evidence="1 2">
    <name type="scientific">Desulfoferula mesophila</name>
    <dbReference type="NCBI Taxonomy" id="3058419"/>
    <lineage>
        <taxon>Bacteria</taxon>
        <taxon>Pseudomonadati</taxon>
        <taxon>Thermodesulfobacteriota</taxon>
        <taxon>Desulfarculia</taxon>
        <taxon>Desulfarculales</taxon>
        <taxon>Desulfarculaceae</taxon>
        <taxon>Desulfoferula</taxon>
    </lineage>
</organism>
<keyword evidence="2" id="KW-1185">Reference proteome</keyword>
<protein>
    <submittedName>
        <fullName evidence="1">Uncharacterized protein</fullName>
    </submittedName>
</protein>
<dbReference type="KEGG" id="dmp:FAK_31780"/>
<evidence type="ECO:0000313" key="1">
    <source>
        <dbReference type="EMBL" id="BEQ16112.1"/>
    </source>
</evidence>
<accession>A0AAU9F311</accession>
<gene>
    <name evidence="1" type="ORF">FAK_31780</name>
</gene>
<dbReference type="RefSeq" id="WP_338601478.1">
    <property type="nucleotide sequence ID" value="NZ_AP028679.1"/>
</dbReference>
<proteinExistence type="predicted"/>
<sequence>MEFFGLAEVRTDAKRLQQCLSLDRLPEFCAGISSLVKAVSEAEGEVYCMWGHFALRRENINGGVRFTMPTCPNSLAWTVTTGFPPSPERVVVHCTINRTEHDPDFIASIEEFVALWVRGLEASPELVQGCASAAPQALGDLAAP</sequence>
<reference evidence="2" key="1">
    <citation type="journal article" date="2023" name="Arch. Microbiol.">
        <title>Desulfoferula mesophilus gen. nov. sp. nov., a mesophilic sulfate-reducing bacterium isolated from a brackish lake sediment.</title>
        <authorList>
            <person name="Watanabe T."/>
            <person name="Yabe T."/>
            <person name="Tsuji J.M."/>
            <person name="Fukui M."/>
        </authorList>
    </citation>
    <scope>NUCLEOTIDE SEQUENCE [LARGE SCALE GENOMIC DNA]</scope>
    <source>
        <strain evidence="2">12FAK</strain>
    </source>
</reference>
<evidence type="ECO:0000313" key="2">
    <source>
        <dbReference type="Proteomes" id="UP001366166"/>
    </source>
</evidence>
<dbReference type="AlphaFoldDB" id="A0AAU9F311"/>
<name>A0AAU9F311_9BACT</name>
<dbReference type="Proteomes" id="UP001366166">
    <property type="component" value="Chromosome"/>
</dbReference>
<dbReference type="EMBL" id="AP028679">
    <property type="protein sequence ID" value="BEQ16112.1"/>
    <property type="molecule type" value="Genomic_DNA"/>
</dbReference>